<sequence length="478" mass="51129">MSHDVVALLAEAPARRSLIDALVAAGPDLRVRSVSEGAVIELRDDSGRLVAAMQAAQRLALSAEADRLLTDGISDELPAQPYWVEARGAELADVDTAALVRRFAEHLVERHGGAVWVPEPRLPGREDVLTGSTDHPAVTVLTEKAFVVVQDRPLVPMSGWLVDATARHGREGRHLQVVTPAHSRITHSLRSLLTDRTARWVVRNGDGGHHDGFSGVPLVWDPVSAFVVDGPADPGTAPRPHADFRWSEADGVPGTQLLVDFQMVHPATASLRLGGAVELVAGHLASSSPALWGTSEPLAHAWDRGRVTDLCRRRAPGATWLTFTGRPESVREEGALPFTGTLRVSTVPDGVRESVTLAVGRPGGEEPDFSALNAMVKELSANEALRSLTVQRLLGRADLTYAPRWSGLPVPVGLAVGVDGVSSMGTDRALSAPVRGVPFGPPMTPAVWYRIGDGTEPDSWDRFRALMDHLRPSDAPSS</sequence>
<evidence type="ECO:0000313" key="1">
    <source>
        <dbReference type="EMBL" id="MEE2054256.1"/>
    </source>
</evidence>
<dbReference type="InterPro" id="IPR046175">
    <property type="entry name" value="DUF6177"/>
</dbReference>
<proteinExistence type="predicted"/>
<reference evidence="1 2" key="1">
    <citation type="submission" date="2023-07" db="EMBL/GenBank/DDBJ databases">
        <authorList>
            <person name="Girao M."/>
            <person name="Carvalho M.F."/>
        </authorList>
    </citation>
    <scope>NUCLEOTIDE SEQUENCE [LARGE SCALE GENOMIC DNA]</scope>
    <source>
        <strain evidence="1 2">66/93</strain>
    </source>
</reference>
<organism evidence="1 2">
    <name type="scientific">Nocardiopsis tropica</name>
    <dbReference type="NCBI Taxonomy" id="109330"/>
    <lineage>
        <taxon>Bacteria</taxon>
        <taxon>Bacillati</taxon>
        <taxon>Actinomycetota</taxon>
        <taxon>Actinomycetes</taxon>
        <taxon>Streptosporangiales</taxon>
        <taxon>Nocardiopsidaceae</taxon>
        <taxon>Nocardiopsis</taxon>
    </lineage>
</organism>
<comment type="caution">
    <text evidence="1">The sequence shown here is derived from an EMBL/GenBank/DDBJ whole genome shotgun (WGS) entry which is preliminary data.</text>
</comment>
<name>A0ABU7KY80_9ACTN</name>
<protein>
    <submittedName>
        <fullName evidence="1">DUF6177 family protein</fullName>
    </submittedName>
</protein>
<dbReference type="RefSeq" id="WP_330161118.1">
    <property type="nucleotide sequence ID" value="NZ_BAAAJA010000012.1"/>
</dbReference>
<dbReference type="EMBL" id="JAUUCC010000102">
    <property type="protein sequence ID" value="MEE2054256.1"/>
    <property type="molecule type" value="Genomic_DNA"/>
</dbReference>
<dbReference type="Pfam" id="PF19674">
    <property type="entry name" value="DUF6177"/>
    <property type="match status" value="1"/>
</dbReference>
<gene>
    <name evidence="1" type="ORF">Q8A49_27540</name>
</gene>
<dbReference type="Proteomes" id="UP001348641">
    <property type="component" value="Unassembled WGS sequence"/>
</dbReference>
<accession>A0ABU7KY80</accession>
<evidence type="ECO:0000313" key="2">
    <source>
        <dbReference type="Proteomes" id="UP001348641"/>
    </source>
</evidence>